<name>A0AA39GS90_SARSR</name>
<evidence type="ECO:0000259" key="7">
    <source>
        <dbReference type="PROSITE" id="PS50157"/>
    </source>
</evidence>
<feature type="domain" description="C2H2-type" evidence="7">
    <location>
        <begin position="293"/>
        <end position="323"/>
    </location>
</feature>
<dbReference type="AlphaFoldDB" id="A0AA39GS90"/>
<feature type="domain" description="C2H2-type" evidence="7">
    <location>
        <begin position="393"/>
        <end position="422"/>
    </location>
</feature>
<dbReference type="PANTHER" id="PTHR14003">
    <property type="entry name" value="TRANSCRIPTIONAL REPRESSOR PROTEIN YY"/>
    <property type="match status" value="1"/>
</dbReference>
<feature type="domain" description="C2H2-type" evidence="7">
    <location>
        <begin position="333"/>
        <end position="364"/>
    </location>
</feature>
<accession>A0AA39GS90</accession>
<dbReference type="GO" id="GO:0005667">
    <property type="term" value="C:transcription regulator complex"/>
    <property type="evidence" value="ECO:0007669"/>
    <property type="project" value="TreeGrafter"/>
</dbReference>
<keyword evidence="2" id="KW-0677">Repeat</keyword>
<feature type="region of interest" description="Disordered" evidence="6">
    <location>
        <begin position="489"/>
        <end position="539"/>
    </location>
</feature>
<dbReference type="FunFam" id="3.30.160.60:FF:002343">
    <property type="entry name" value="Zinc finger protein 33A"/>
    <property type="match status" value="1"/>
</dbReference>
<proteinExistence type="predicted"/>
<evidence type="ECO:0000313" key="9">
    <source>
        <dbReference type="Proteomes" id="UP001175261"/>
    </source>
</evidence>
<evidence type="ECO:0000256" key="1">
    <source>
        <dbReference type="ARBA" id="ARBA00022723"/>
    </source>
</evidence>
<evidence type="ECO:0000256" key="2">
    <source>
        <dbReference type="ARBA" id="ARBA00022737"/>
    </source>
</evidence>
<dbReference type="Gene3D" id="3.30.160.60">
    <property type="entry name" value="Classic Zinc Finger"/>
    <property type="match status" value="5"/>
</dbReference>
<dbReference type="InterPro" id="IPR036236">
    <property type="entry name" value="Znf_C2H2_sf"/>
</dbReference>
<evidence type="ECO:0000313" key="8">
    <source>
        <dbReference type="EMBL" id="KAK0392617.1"/>
    </source>
</evidence>
<dbReference type="PROSITE" id="PS00028">
    <property type="entry name" value="ZINC_FINGER_C2H2_1"/>
    <property type="match status" value="4"/>
</dbReference>
<dbReference type="FunFam" id="3.30.160.60:FF:000557">
    <property type="entry name" value="zinc finger and SCAN domain-containing protein 29"/>
    <property type="match status" value="1"/>
</dbReference>
<protein>
    <recommendedName>
        <fullName evidence="7">C2H2-type domain-containing protein</fullName>
    </recommendedName>
</protein>
<gene>
    <name evidence="8" type="ORF">NLU13_2112</name>
</gene>
<dbReference type="PANTHER" id="PTHR14003:SF20">
    <property type="entry name" value="FINGER DOMAIN PROTEIN, PUTATIVE (AFU_ORTHOLOGUE AFUA_4G10380)-RELATED"/>
    <property type="match status" value="1"/>
</dbReference>
<dbReference type="Proteomes" id="UP001175261">
    <property type="component" value="Unassembled WGS sequence"/>
</dbReference>
<reference evidence="8" key="1">
    <citation type="submission" date="2022-10" db="EMBL/GenBank/DDBJ databases">
        <title>Determination and structural analysis of whole genome sequence of Sarocladium strictum F4-1.</title>
        <authorList>
            <person name="Hu L."/>
            <person name="Jiang Y."/>
        </authorList>
    </citation>
    <scope>NUCLEOTIDE SEQUENCE</scope>
    <source>
        <strain evidence="8">F4-1</strain>
    </source>
</reference>
<organism evidence="8 9">
    <name type="scientific">Sarocladium strictum</name>
    <name type="common">Black bundle disease fungus</name>
    <name type="synonym">Acremonium strictum</name>
    <dbReference type="NCBI Taxonomy" id="5046"/>
    <lineage>
        <taxon>Eukaryota</taxon>
        <taxon>Fungi</taxon>
        <taxon>Dikarya</taxon>
        <taxon>Ascomycota</taxon>
        <taxon>Pezizomycotina</taxon>
        <taxon>Sordariomycetes</taxon>
        <taxon>Hypocreomycetidae</taxon>
        <taxon>Hypocreales</taxon>
        <taxon>Sarocladiaceae</taxon>
        <taxon>Sarocladium</taxon>
    </lineage>
</organism>
<dbReference type="GO" id="GO:0008270">
    <property type="term" value="F:zinc ion binding"/>
    <property type="evidence" value="ECO:0007669"/>
    <property type="project" value="UniProtKB-KW"/>
</dbReference>
<keyword evidence="4" id="KW-0862">Zinc</keyword>
<dbReference type="FunFam" id="3.30.160.60:FF:000072">
    <property type="entry name" value="zinc finger protein 143 isoform X1"/>
    <property type="match status" value="1"/>
</dbReference>
<keyword evidence="9" id="KW-1185">Reference proteome</keyword>
<dbReference type="Pfam" id="PF13894">
    <property type="entry name" value="zf-C2H2_4"/>
    <property type="match status" value="1"/>
</dbReference>
<feature type="region of interest" description="Disordered" evidence="6">
    <location>
        <begin position="1"/>
        <end position="23"/>
    </location>
</feature>
<dbReference type="GO" id="GO:0000785">
    <property type="term" value="C:chromatin"/>
    <property type="evidence" value="ECO:0007669"/>
    <property type="project" value="TreeGrafter"/>
</dbReference>
<dbReference type="GO" id="GO:0000978">
    <property type="term" value="F:RNA polymerase II cis-regulatory region sequence-specific DNA binding"/>
    <property type="evidence" value="ECO:0007669"/>
    <property type="project" value="TreeGrafter"/>
</dbReference>
<dbReference type="SUPFAM" id="SSF57667">
    <property type="entry name" value="beta-beta-alpha zinc fingers"/>
    <property type="match status" value="3"/>
</dbReference>
<comment type="caution">
    <text evidence="8">The sequence shown here is derived from an EMBL/GenBank/DDBJ whole genome shotgun (WGS) entry which is preliminary data.</text>
</comment>
<keyword evidence="3 5" id="KW-0863">Zinc-finger</keyword>
<dbReference type="SMART" id="SM00355">
    <property type="entry name" value="ZnF_C2H2"/>
    <property type="match status" value="6"/>
</dbReference>
<dbReference type="PROSITE" id="PS50157">
    <property type="entry name" value="ZINC_FINGER_C2H2_2"/>
    <property type="match status" value="6"/>
</dbReference>
<dbReference type="Pfam" id="PF00096">
    <property type="entry name" value="zf-C2H2"/>
    <property type="match status" value="3"/>
</dbReference>
<dbReference type="EMBL" id="JAPDFR010000001">
    <property type="protein sequence ID" value="KAK0392617.1"/>
    <property type="molecule type" value="Genomic_DNA"/>
</dbReference>
<evidence type="ECO:0000256" key="3">
    <source>
        <dbReference type="ARBA" id="ARBA00022771"/>
    </source>
</evidence>
<evidence type="ECO:0000256" key="6">
    <source>
        <dbReference type="SAM" id="MobiDB-lite"/>
    </source>
</evidence>
<feature type="domain" description="C2H2-type" evidence="7">
    <location>
        <begin position="423"/>
        <end position="445"/>
    </location>
</feature>
<feature type="domain" description="C2H2-type" evidence="7">
    <location>
        <begin position="365"/>
        <end position="392"/>
    </location>
</feature>
<feature type="region of interest" description="Disordered" evidence="6">
    <location>
        <begin position="41"/>
        <end position="63"/>
    </location>
</feature>
<evidence type="ECO:0000256" key="4">
    <source>
        <dbReference type="ARBA" id="ARBA00022833"/>
    </source>
</evidence>
<dbReference type="GO" id="GO:0000981">
    <property type="term" value="F:DNA-binding transcription factor activity, RNA polymerase II-specific"/>
    <property type="evidence" value="ECO:0007669"/>
    <property type="project" value="UniProtKB-ARBA"/>
</dbReference>
<dbReference type="InterPro" id="IPR013087">
    <property type="entry name" value="Znf_C2H2_type"/>
</dbReference>
<feature type="compositionally biased region" description="Low complexity" evidence="6">
    <location>
        <begin position="510"/>
        <end position="537"/>
    </location>
</feature>
<sequence>MDHDQQPDELPQQPLTGSSTQDLDAIGDMFGWYAEHEANASQDASLTSSPSALPNQNGMSALSPVNTSLMQNMSTLHTPSGPSTPSFPSWTNPFDLPSDTQRLANHILHYHDPENTQDHRRPCIADNPSVVFSNCSLPRLPDPTSVADANNFFANLTYDCGFEVQDPLAFAQHVFQEHRPALMFQDPYVAGFSGDNFTNHLASFIPSMPQLPGPAFDYQTLPEPGRCHSLQGSTATDFSFQNSVPGTPVRGATPSELDCNCPGADCGPEELAQQIDKELKAAKPVTGKFVCKWKCEHEHDEDGCGKSFPTATALHEHCKHAHTKCALKEDNQYWCKWDGCHRTEGFTQRAKLERHLQTHSGFKPSQCSVCGEWFSARQALDQHMRTHTGATPWACEWPNCGKVFKQQSALTMHMRTHTGEKPLTCEICGKTFSESSNLSKHRRTHNLKGLHKCELCGRDFHRRDQLRRHLKSTHKDQMAKVEELLARPVEKHASRKGRSGVVKQQHQRTPSLIISRPDSPSLSPSLRSTPPDSLLDSIGHDSTALAMDDSLPSSVMNGAVALEGAL</sequence>
<evidence type="ECO:0000256" key="5">
    <source>
        <dbReference type="PROSITE-ProRule" id="PRU00042"/>
    </source>
</evidence>
<keyword evidence="1" id="KW-0479">Metal-binding</keyword>
<feature type="domain" description="C2H2-type" evidence="7">
    <location>
        <begin position="451"/>
        <end position="479"/>
    </location>
</feature>